<evidence type="ECO:0000313" key="9">
    <source>
        <dbReference type="Ensembl" id="ENSXETP00000027402"/>
    </source>
</evidence>
<dbReference type="InterPro" id="IPR035498">
    <property type="entry name" value="Caskin1/2_SAM_2"/>
</dbReference>
<dbReference type="SUPFAM" id="SSF48403">
    <property type="entry name" value="Ankyrin repeat"/>
    <property type="match status" value="1"/>
</dbReference>
<dbReference type="Pfam" id="PF12796">
    <property type="entry name" value="Ank_2"/>
    <property type="match status" value="2"/>
</dbReference>
<keyword evidence="10" id="KW-1185">Reference proteome</keyword>
<dbReference type="SUPFAM" id="SSF47769">
    <property type="entry name" value="SAM/Pointed domain"/>
    <property type="match status" value="2"/>
</dbReference>
<feature type="compositionally biased region" description="Low complexity" evidence="6">
    <location>
        <begin position="910"/>
        <end position="921"/>
    </location>
</feature>
<feature type="repeat" description="ANK" evidence="4">
    <location>
        <begin position="188"/>
        <end position="220"/>
    </location>
</feature>
<dbReference type="InterPro" id="IPR036028">
    <property type="entry name" value="SH3-like_dom_sf"/>
</dbReference>
<dbReference type="Pfam" id="PF07653">
    <property type="entry name" value="SH3_2"/>
    <property type="match status" value="1"/>
</dbReference>
<dbReference type="Gene3D" id="1.10.150.50">
    <property type="entry name" value="Transcription Factor, Ets-1"/>
    <property type="match status" value="2"/>
</dbReference>
<evidence type="ECO:0000313" key="12">
    <source>
        <dbReference type="Xenbase" id="XB-GENE-1008062"/>
    </source>
</evidence>
<proteinExistence type="predicted"/>
<feature type="domain" description="SH3" evidence="7">
    <location>
        <begin position="281"/>
        <end position="347"/>
    </location>
</feature>
<feature type="domain" description="SAM" evidence="8">
    <location>
        <begin position="539"/>
        <end position="603"/>
    </location>
</feature>
<dbReference type="AlphaFoldDB" id="F7BKQ7"/>
<dbReference type="CDD" id="cd09498">
    <property type="entry name" value="SAM_caskin1_2_repeat2"/>
    <property type="match status" value="1"/>
</dbReference>
<dbReference type="Gene3D" id="1.25.40.20">
    <property type="entry name" value="Ankyrin repeat-containing domain"/>
    <property type="match status" value="3"/>
</dbReference>
<accession>F7BKQ7</accession>
<feature type="repeat" description="ANK" evidence="4">
    <location>
        <begin position="220"/>
        <end position="252"/>
    </location>
</feature>
<feature type="repeat" description="ANK" evidence="4">
    <location>
        <begin position="48"/>
        <end position="80"/>
    </location>
</feature>
<dbReference type="RefSeq" id="XP_004918519.2">
    <property type="nucleotide sequence ID" value="XM_004918462.4"/>
</dbReference>
<dbReference type="PROSITE" id="PS50105">
    <property type="entry name" value="SAM_DOMAIN"/>
    <property type="match status" value="2"/>
</dbReference>
<dbReference type="FunFam" id="1.25.40.20:FF:000225">
    <property type="entry name" value="caskin-1 isoform X1"/>
    <property type="match status" value="1"/>
</dbReference>
<dbReference type="PROSITE" id="PS50297">
    <property type="entry name" value="ANK_REP_REGION"/>
    <property type="match status" value="5"/>
</dbReference>
<dbReference type="CTD" id="57513"/>
<dbReference type="InterPro" id="IPR033635">
    <property type="entry name" value="ANKS1/Caskin"/>
</dbReference>
<evidence type="ECO:0000256" key="6">
    <source>
        <dbReference type="SAM" id="MobiDB-lite"/>
    </source>
</evidence>
<organism evidence="9">
    <name type="scientific">Xenopus tropicalis</name>
    <name type="common">Western clawed frog</name>
    <name type="synonym">Silurana tropicalis</name>
    <dbReference type="NCBI Taxonomy" id="8364"/>
    <lineage>
        <taxon>Eukaryota</taxon>
        <taxon>Metazoa</taxon>
        <taxon>Chordata</taxon>
        <taxon>Craniata</taxon>
        <taxon>Vertebrata</taxon>
        <taxon>Euteleostomi</taxon>
        <taxon>Amphibia</taxon>
        <taxon>Batrachia</taxon>
        <taxon>Anura</taxon>
        <taxon>Pipoidea</taxon>
        <taxon>Pipidae</taxon>
        <taxon>Xenopodinae</taxon>
        <taxon>Xenopus</taxon>
        <taxon>Silurana</taxon>
    </lineage>
</organism>
<feature type="region of interest" description="Disordered" evidence="6">
    <location>
        <begin position="854"/>
        <end position="1058"/>
    </location>
</feature>
<sequence length="1208" mass="131421">MGRENELIQAVKSGDVGTVQKLLAKVRTPKSKLLGSTKRLNVNHQDTDGFSALHHAALSGNSELLHLLLEMQASVDIKDGNGMRPLHYAAWQGQPEPVRLLLRASASVNAASHDGQIPLHLAAQYGHYEVSETLLQHQSNPCHVNKAKKTPLDLACEFGRVKVVQLLLNSHLCVSLLEGTSKDPTDPNFTTPLHLAAKNGHLEVIRLLLKSSIEINKVTKMGTALHEAALCGKTEVVKLLIENGVDVNIRNTYNQTALDIVNQFTTTHASTDIKQLLREASGILKVRALKDFWNAHDPTALNVRAGDLITVLEQHPDGRWKGHIHDLQKGTDRVGFFPPSIVEVISKRLGSTLSRNITVPSHQRLAKSALTLPIQHSPITGSQLGINPETSVAGDRHSVGSESSIRSAGSGQSCEGQLINTALLIENAQTMHFGSENLQNCQTFPGPVSGHLLSTILSVEKDPGVYLQGKDAEQIYCWLRSFQMESYVENFISAGYDLPTIMRVTPEDLTAIGVTKPGHRKKISTEIGKLIVADGLPQQTPVDLWDWLSQLGLPEYHKQLSENGYESLSTVTELTWEGLQEIGIHRLGHQKKLLLGVKRLTDLQKGYPIGGTLRRRILGSQDTVALVESPENGDLPVTPKLLTFQGGELSRELQSALTRGNEPLCTGRRSFSQESISSRSQGSGHSQESATSFPVPPVPPQGVELNLPQRNHPEGTEQTLHHHRVPNGCLIQPEPPAPPPKPALKKRSLSACRYALSDGEPDEEEEKKMATSGTGTLSSYATLTRRPGRCSLTNGQLEKKVQRSQSFAVRARRKGPPPPPPKRLSSMSSVEGPSPEVQSSVRTIAAQLEDLSKGAGFSASTSKASHTEVLESSGTRRRTVSESAAGLGGRLSLPLATKKVEEEERKEEPISSQHSSSESIPFAEEGNLTIKQRPKPPGAKLEQEVPSELSPTLDSQLPSSETQLHSEASSILAKPVSVAPPQARPQIAAKPQIGPKPDTGVRAPTAASTPKNVEHDFNLTESDTVKRRPKLKEKEEESPKAAMENSSLSLFPPQEPLTQDTLTTKIADIDKRLLSLEVREDPVKKTGISTRSTGVSISQTHLVISGPQQVLQKPSKAVTGPLLPAGSILWDRESVALSRERTCIPQQSISISDKGPPVLTNPLQNTEEPQDNREKSCSRENVQLTKNILDDISTMFDDLAEQLEAMLD</sequence>
<evidence type="ECO:0000256" key="3">
    <source>
        <dbReference type="ARBA" id="ARBA00023043"/>
    </source>
</evidence>
<dbReference type="InterPro" id="IPR001452">
    <property type="entry name" value="SH3_domain"/>
</dbReference>
<dbReference type="GeneID" id="100487214"/>
<dbReference type="Pfam" id="PF16632">
    <property type="entry name" value="Caskin-tail"/>
    <property type="match status" value="1"/>
</dbReference>
<dbReference type="OrthoDB" id="6156898at2759"/>
<feature type="compositionally biased region" description="Polar residues" evidence="6">
    <location>
        <begin position="400"/>
        <end position="412"/>
    </location>
</feature>
<feature type="repeat" description="ANK" evidence="4">
    <location>
        <begin position="81"/>
        <end position="113"/>
    </location>
</feature>
<evidence type="ECO:0000259" key="7">
    <source>
        <dbReference type="PROSITE" id="PS50002"/>
    </source>
</evidence>
<dbReference type="AGR" id="Xenbase:XB-GENE-1008062"/>
<dbReference type="Pfam" id="PF00536">
    <property type="entry name" value="SAM_1"/>
    <property type="match status" value="2"/>
</dbReference>
<evidence type="ECO:0000313" key="11">
    <source>
        <dbReference type="RefSeq" id="XP_004918519.2"/>
    </source>
</evidence>
<keyword evidence="1 5" id="KW-0728">SH3 domain</keyword>
<evidence type="ECO:0000259" key="8">
    <source>
        <dbReference type="PROSITE" id="PS50105"/>
    </source>
</evidence>
<name>F7BKQ7_XENTR</name>
<dbReference type="InterPro" id="IPR035499">
    <property type="entry name" value="Caskin2_SH3"/>
</dbReference>
<feature type="compositionally biased region" description="Polar residues" evidence="6">
    <location>
        <begin position="949"/>
        <end position="969"/>
    </location>
</feature>
<dbReference type="InterPro" id="IPR035497">
    <property type="entry name" value="Caskin1/2_SAM_1"/>
</dbReference>
<dbReference type="SMART" id="SM00326">
    <property type="entry name" value="SH3"/>
    <property type="match status" value="1"/>
</dbReference>
<dbReference type="FunFam" id="1.10.150.50:FF:000032">
    <property type="entry name" value="caskin-1 isoform X1"/>
    <property type="match status" value="1"/>
</dbReference>
<dbReference type="GeneTree" id="ENSGT00940000158256"/>
<evidence type="ECO:0000256" key="5">
    <source>
        <dbReference type="PROSITE-ProRule" id="PRU00192"/>
    </source>
</evidence>
<feature type="compositionally biased region" description="Low complexity" evidence="6">
    <location>
        <begin position="667"/>
        <end position="689"/>
    </location>
</feature>
<feature type="compositionally biased region" description="Basic and acidic residues" evidence="6">
    <location>
        <begin position="1012"/>
        <end position="1039"/>
    </location>
</feature>
<reference evidence="11" key="3">
    <citation type="submission" date="2025-04" db="UniProtKB">
        <authorList>
            <consortium name="RefSeq"/>
        </authorList>
    </citation>
    <scope>IDENTIFICATION</scope>
    <source>
        <strain evidence="11">Nigerian</strain>
        <tissue evidence="11">Liver and blood</tissue>
    </source>
</reference>
<dbReference type="InterPro" id="IPR036770">
    <property type="entry name" value="Ankyrin_rpt-contain_sf"/>
</dbReference>
<dbReference type="Pfam" id="PF16907">
    <property type="entry name" value="Caskin-Pro-rich"/>
    <property type="match status" value="1"/>
</dbReference>
<dbReference type="SUPFAM" id="SSF50044">
    <property type="entry name" value="SH3-domain"/>
    <property type="match status" value="1"/>
</dbReference>
<keyword evidence="3 4" id="KW-0040">ANK repeat</keyword>
<evidence type="ECO:0000256" key="2">
    <source>
        <dbReference type="ARBA" id="ARBA00022737"/>
    </source>
</evidence>
<dbReference type="Xenbase" id="XB-GENE-1008062">
    <property type="gene designation" value="caskin2"/>
</dbReference>
<evidence type="ECO:0000256" key="4">
    <source>
        <dbReference type="PROSITE-ProRule" id="PRU00023"/>
    </source>
</evidence>
<feature type="compositionally biased region" description="Polar residues" evidence="6">
    <location>
        <begin position="381"/>
        <end position="390"/>
    </location>
</feature>
<dbReference type="CDD" id="cd09497">
    <property type="entry name" value="SAM_caskin1_2_repeat1"/>
    <property type="match status" value="1"/>
</dbReference>
<dbReference type="FunFam" id="2.30.30.40:FF:000062">
    <property type="entry name" value="caskin-2 isoform X1"/>
    <property type="match status" value="1"/>
</dbReference>
<protein>
    <submittedName>
        <fullName evidence="9">CASK-interacting protein 2</fullName>
    </submittedName>
    <submittedName>
        <fullName evidence="11">Caskin-2 isoform X1</fullName>
    </submittedName>
</protein>
<dbReference type="PROSITE" id="PS50002">
    <property type="entry name" value="SH3"/>
    <property type="match status" value="1"/>
</dbReference>
<dbReference type="Bgee" id="ENSXETG00000012526">
    <property type="expression patterns" value="Expressed in neurula embryo and 11 other cell types or tissues"/>
</dbReference>
<evidence type="ECO:0000256" key="1">
    <source>
        <dbReference type="ARBA" id="ARBA00022443"/>
    </source>
</evidence>
<dbReference type="FunFam" id="1.10.150.50:FF:000028">
    <property type="entry name" value="caskin-2 isoform X2"/>
    <property type="match status" value="1"/>
</dbReference>
<reference evidence="9" key="1">
    <citation type="journal article" date="2010" name="Science">
        <title>The genome of the Western clawed frog Xenopus tropicalis.</title>
        <authorList>
            <person name="Hellsten U."/>
            <person name="Harland R.M."/>
            <person name="Gilchrist M.J."/>
            <person name="Hendrix D."/>
            <person name="Jurka J."/>
            <person name="Kapitonov V."/>
            <person name="Ovcharenko I."/>
            <person name="Putnam N.H."/>
            <person name="Shu S."/>
            <person name="Taher L."/>
            <person name="Blitz I.L."/>
            <person name="Blumberg B."/>
            <person name="Dichmann D.S."/>
            <person name="Dubchak I."/>
            <person name="Amaya E."/>
            <person name="Detter J.C."/>
            <person name="Fletcher R."/>
            <person name="Gerhard D.S."/>
            <person name="Goodstein D."/>
            <person name="Graves T."/>
            <person name="Grigoriev I.V."/>
            <person name="Grimwood J."/>
            <person name="Kawashima T."/>
            <person name="Lindquist E."/>
            <person name="Lucas S.M."/>
            <person name="Mead P.E."/>
            <person name="Mitros T."/>
            <person name="Ogino H."/>
            <person name="Ohta Y."/>
            <person name="Poliakov A.V."/>
            <person name="Pollet N."/>
            <person name="Robert J."/>
            <person name="Salamov A."/>
            <person name="Sater A.K."/>
            <person name="Schmutz J."/>
            <person name="Terry A."/>
            <person name="Vize P.D."/>
            <person name="Warren W.C."/>
            <person name="Wells D."/>
            <person name="Wills A."/>
            <person name="Wilson R.K."/>
            <person name="Zimmerman L.B."/>
            <person name="Zorn A.M."/>
            <person name="Grainger R."/>
            <person name="Grammer T."/>
            <person name="Khokha M.K."/>
            <person name="Richardson P.M."/>
            <person name="Rokhsar D.S."/>
        </authorList>
    </citation>
    <scope>NUCLEOTIDE SEQUENCE [LARGE SCALE GENOMIC DNA]</scope>
    <source>
        <strain evidence="9">Nigerian</strain>
    </source>
</reference>
<dbReference type="eggNOG" id="KOG0507">
    <property type="taxonomic scope" value="Eukaryota"/>
</dbReference>
<dbReference type="PRINTS" id="PR01415">
    <property type="entry name" value="ANKYRIN"/>
</dbReference>
<dbReference type="Proteomes" id="UP000008143">
    <property type="component" value="Chromosome 10"/>
</dbReference>
<keyword evidence="2" id="KW-0677">Repeat</keyword>
<feature type="compositionally biased region" description="Pro residues" evidence="6">
    <location>
        <begin position="733"/>
        <end position="742"/>
    </location>
</feature>
<evidence type="ECO:0000313" key="10">
    <source>
        <dbReference type="Proteomes" id="UP000008143"/>
    </source>
</evidence>
<feature type="region of interest" description="Disordered" evidence="6">
    <location>
        <begin position="381"/>
        <end position="412"/>
    </location>
</feature>
<dbReference type="Gene3D" id="2.30.30.40">
    <property type="entry name" value="SH3 Domains"/>
    <property type="match status" value="1"/>
</dbReference>
<dbReference type="CDD" id="cd12063">
    <property type="entry name" value="SH3_Caskin2"/>
    <property type="match status" value="1"/>
</dbReference>
<dbReference type="PROSITE" id="PS50088">
    <property type="entry name" value="ANK_REPEAT"/>
    <property type="match status" value="5"/>
</dbReference>
<reference evidence="9" key="2">
    <citation type="submission" date="2011-06" db="UniProtKB">
        <authorList>
            <consortium name="Ensembl"/>
        </authorList>
    </citation>
    <scope>IDENTIFICATION</scope>
</reference>
<dbReference type="InterPro" id="IPR002110">
    <property type="entry name" value="Ankyrin_rpt"/>
</dbReference>
<feature type="compositionally biased region" description="Polar residues" evidence="6">
    <location>
        <begin position="825"/>
        <end position="840"/>
    </location>
</feature>
<feature type="repeat" description="ANK" evidence="4">
    <location>
        <begin position="114"/>
        <end position="146"/>
    </location>
</feature>
<dbReference type="Ensembl" id="ENSXETT00000027402">
    <property type="protein sequence ID" value="ENSXETP00000027402"/>
    <property type="gene ID" value="ENSXETG00000012526"/>
</dbReference>
<feature type="compositionally biased region" description="Basic and acidic residues" evidence="6">
    <location>
        <begin position="898"/>
        <end position="909"/>
    </location>
</feature>
<feature type="domain" description="SAM" evidence="8">
    <location>
        <begin position="470"/>
        <end position="533"/>
    </location>
</feature>
<feature type="region of interest" description="Disordered" evidence="6">
    <location>
        <begin position="659"/>
        <end position="840"/>
    </location>
</feature>
<dbReference type="SMART" id="SM00248">
    <property type="entry name" value="ANK"/>
    <property type="match status" value="7"/>
</dbReference>
<dbReference type="SMART" id="SM00454">
    <property type="entry name" value="SAM"/>
    <property type="match status" value="2"/>
</dbReference>
<dbReference type="InterPro" id="IPR013761">
    <property type="entry name" value="SAM/pointed_sf"/>
</dbReference>
<dbReference type="InterPro" id="IPR001660">
    <property type="entry name" value="SAM"/>
</dbReference>
<dbReference type="PANTHER" id="PTHR24174:SF18">
    <property type="entry name" value="CASKIN-2"/>
    <property type="match status" value="1"/>
</dbReference>
<dbReference type="InterPro" id="IPR032117">
    <property type="entry name" value="Caskin_C"/>
</dbReference>
<dbReference type="OMA" id="HIHESHR"/>
<dbReference type="Pfam" id="PF13637">
    <property type="entry name" value="Ank_4"/>
    <property type="match status" value="1"/>
</dbReference>
<dbReference type="STRING" id="8364.ENSXETP00000027402"/>
<dbReference type="PANTHER" id="PTHR24174">
    <property type="entry name" value="ANKYRIN REPEAT AND STERILE ALPHA MOTIF DOMAIN-CONTAINING PROTEIN 1"/>
    <property type="match status" value="1"/>
</dbReference>
<gene>
    <name evidence="9 11 12" type="primary">caskin2</name>
</gene>
<feature type="region of interest" description="Disordered" evidence="6">
    <location>
        <begin position="1147"/>
        <end position="1179"/>
    </location>
</feature>
<dbReference type="HOGENOM" id="CLU_003619_1_1_1"/>
<feature type="compositionally biased region" description="Polar residues" evidence="6">
    <location>
        <begin position="771"/>
        <end position="782"/>
    </location>
</feature>
<dbReference type="FunFam" id="1.25.40.20:FF:000042">
    <property type="entry name" value="caskin-2 isoform X2"/>
    <property type="match status" value="1"/>
</dbReference>